<dbReference type="GO" id="GO:0016829">
    <property type="term" value="F:lyase activity"/>
    <property type="evidence" value="ECO:0007669"/>
    <property type="project" value="UniProtKB-KW"/>
</dbReference>
<proteinExistence type="inferred from homology"/>
<protein>
    <recommendedName>
        <fullName evidence="4">Cys-tRNA(Pro)/Cys-tRNA(Cys) deacylase</fullName>
        <ecNumber evidence="4">4.2.-.-</ecNumber>
    </recommendedName>
</protein>
<evidence type="ECO:0000256" key="4">
    <source>
        <dbReference type="PIRNR" id="PIRNR006181"/>
    </source>
</evidence>
<reference evidence="6 7" key="1">
    <citation type="submission" date="2020-08" db="EMBL/GenBank/DDBJ databases">
        <title>Genomic Encyclopedia of Type Strains, Phase IV (KMG-IV): sequencing the most valuable type-strain genomes for metagenomic binning, comparative biology and taxonomic classification.</title>
        <authorList>
            <person name="Goeker M."/>
        </authorList>
    </citation>
    <scope>NUCLEOTIDE SEQUENCE [LARGE SCALE GENOMIC DNA]</scope>
    <source>
        <strain evidence="6 7">DSM 27163</strain>
    </source>
</reference>
<keyword evidence="6" id="KW-0378">Hydrolase</keyword>
<feature type="domain" description="YbaK/aminoacyl-tRNA synthetase-associated" evidence="5">
    <location>
        <begin position="35"/>
        <end position="145"/>
    </location>
</feature>
<dbReference type="InterPro" id="IPR007214">
    <property type="entry name" value="YbaK/aa-tRNA-synth-assoc-dom"/>
</dbReference>
<sequence>MSRATRATTALERAGIAFTVHNYAYDPSAERVGLQAAEALGEAPARVLKTLMLLLDGKPACAILASDRELSMKRLAAALGGKSAAMMPAAQAERVSGYKVGGVSPFGQPRRVPVAIDADALTHPRVYINAGQRGLQARLDPRDAAKVLNAVVAPISA</sequence>
<dbReference type="AlphaFoldDB" id="A0A7W9B590"/>
<accession>A0A7W9B590</accession>
<evidence type="ECO:0000259" key="5">
    <source>
        <dbReference type="Pfam" id="PF04073"/>
    </source>
</evidence>
<comment type="caution">
    <text evidence="6">The sequence shown here is derived from an EMBL/GenBank/DDBJ whole genome shotgun (WGS) entry which is preliminary data.</text>
</comment>
<dbReference type="GO" id="GO:0002161">
    <property type="term" value="F:aminoacyl-tRNA deacylase activity"/>
    <property type="evidence" value="ECO:0007669"/>
    <property type="project" value="InterPro"/>
</dbReference>
<dbReference type="GO" id="GO:0006412">
    <property type="term" value="P:translation"/>
    <property type="evidence" value="ECO:0007669"/>
    <property type="project" value="UniProtKB-KW"/>
</dbReference>
<dbReference type="PANTHER" id="PTHR30411">
    <property type="entry name" value="CYTOPLASMIC PROTEIN"/>
    <property type="match status" value="1"/>
</dbReference>
<evidence type="ECO:0000256" key="1">
    <source>
        <dbReference type="ARBA" id="ARBA00009798"/>
    </source>
</evidence>
<dbReference type="RefSeq" id="WP_184097439.1">
    <property type="nucleotide sequence ID" value="NZ_JACIJH010000004.1"/>
</dbReference>
<dbReference type="EMBL" id="JACIJH010000004">
    <property type="protein sequence ID" value="MBB5706496.1"/>
    <property type="molecule type" value="Genomic_DNA"/>
</dbReference>
<organism evidence="6 7">
    <name type="scientific">Sphingopyxis panaciterrulae</name>
    <dbReference type="NCBI Taxonomy" id="462372"/>
    <lineage>
        <taxon>Bacteria</taxon>
        <taxon>Pseudomonadati</taxon>
        <taxon>Pseudomonadota</taxon>
        <taxon>Alphaproteobacteria</taxon>
        <taxon>Sphingomonadales</taxon>
        <taxon>Sphingomonadaceae</taxon>
        <taxon>Sphingopyxis</taxon>
    </lineage>
</organism>
<keyword evidence="2 4" id="KW-0648">Protein biosynthesis</keyword>
<dbReference type="Proteomes" id="UP000537161">
    <property type="component" value="Unassembled WGS sequence"/>
</dbReference>
<dbReference type="EC" id="4.2.-.-" evidence="4"/>
<dbReference type="CDD" id="cd00002">
    <property type="entry name" value="YbaK_deacylase"/>
    <property type="match status" value="1"/>
</dbReference>
<dbReference type="InterPro" id="IPR004369">
    <property type="entry name" value="Prolyl-tRNA_editing_YbaK/EbsC"/>
</dbReference>
<dbReference type="Pfam" id="PF04073">
    <property type="entry name" value="tRNA_edit"/>
    <property type="match status" value="1"/>
</dbReference>
<evidence type="ECO:0000256" key="2">
    <source>
        <dbReference type="ARBA" id="ARBA00022917"/>
    </source>
</evidence>
<dbReference type="PANTHER" id="PTHR30411:SF0">
    <property type="entry name" value="CYS-TRNA(PRO)_CYS-TRNA(CYS) DEACYLASE YBAK"/>
    <property type="match status" value="1"/>
</dbReference>
<keyword evidence="7" id="KW-1185">Reference proteome</keyword>
<keyword evidence="3 4" id="KW-0456">Lyase</keyword>
<evidence type="ECO:0000313" key="6">
    <source>
        <dbReference type="EMBL" id="MBB5706496.1"/>
    </source>
</evidence>
<gene>
    <name evidence="6" type="ORF">FHR21_001848</name>
</gene>
<dbReference type="SUPFAM" id="SSF55826">
    <property type="entry name" value="YbaK/ProRS associated domain"/>
    <property type="match status" value="1"/>
</dbReference>
<comment type="similarity">
    <text evidence="1 4">Belongs to the prolyl-tRNA editing family. YbaK/EbsC subfamily.</text>
</comment>
<dbReference type="InterPro" id="IPR036754">
    <property type="entry name" value="YbaK/aa-tRNA-synt-asso_dom_sf"/>
</dbReference>
<evidence type="ECO:0000256" key="3">
    <source>
        <dbReference type="ARBA" id="ARBA00023239"/>
    </source>
</evidence>
<dbReference type="PIRSF" id="PIRSF006181">
    <property type="entry name" value="EbsC_YbaK"/>
    <property type="match status" value="1"/>
</dbReference>
<name>A0A7W9B590_9SPHN</name>
<dbReference type="Gene3D" id="3.90.960.10">
    <property type="entry name" value="YbaK/aminoacyl-tRNA synthetase-associated domain"/>
    <property type="match status" value="1"/>
</dbReference>
<evidence type="ECO:0000313" key="7">
    <source>
        <dbReference type="Proteomes" id="UP000537161"/>
    </source>
</evidence>
<dbReference type="NCBIfam" id="TIGR00011">
    <property type="entry name" value="YbaK_EbsC"/>
    <property type="match status" value="1"/>
</dbReference>